<evidence type="ECO:0000256" key="3">
    <source>
        <dbReference type="ARBA" id="ARBA00023295"/>
    </source>
</evidence>
<comment type="caution">
    <text evidence="9">The sequence shown here is derived from an EMBL/GenBank/DDBJ whole genome shotgun (WGS) entry which is preliminary data.</text>
</comment>
<organism evidence="9 10">
    <name type="scientific">Eisenbergiella massiliensis</name>
    <dbReference type="NCBI Taxonomy" id="1720294"/>
    <lineage>
        <taxon>Bacteria</taxon>
        <taxon>Bacillati</taxon>
        <taxon>Bacillota</taxon>
        <taxon>Clostridia</taxon>
        <taxon>Lachnospirales</taxon>
        <taxon>Lachnospiraceae</taxon>
        <taxon>Eisenbergiella</taxon>
    </lineage>
</organism>
<feature type="domain" description="Glycosyl hydrolase family 98 central" evidence="8">
    <location>
        <begin position="910"/>
        <end position="1036"/>
    </location>
</feature>
<dbReference type="Pfam" id="PF08305">
    <property type="entry name" value="NPCBM"/>
    <property type="match status" value="1"/>
</dbReference>
<dbReference type="Pfam" id="PF08306">
    <property type="entry name" value="Glyco_hydro_98M"/>
    <property type="match status" value="1"/>
</dbReference>
<dbReference type="InterPro" id="IPR013222">
    <property type="entry name" value="Glyco_hyd_98_carb-bd"/>
</dbReference>
<gene>
    <name evidence="9" type="ORF">DXC51_28210</name>
</gene>
<sequence length="1487" mass="169974">MNDSKNIISYSKEALLRNGVPWFPVMGEFHYSRYPAGMWEEELCKMKAGGIDIVSSYIFWIHHEEEEGKYDFSGNRDLRGFLHAAKSAGLLAFLRIGPWCHGEVRNGGLPDWVMHKEYEVRSNDTAYLQDVKAYFSKLGETIRGLTWEDGGPVLGIQIENEYGCCGGLTGEEGEKHMRCLTDMAVNAGLKAPLMTATAWGGACTGGLLPVMGGYCDAPWAREIEKLPPNVNYVFTPERNDANIGSDFGKKETAGKKEEFPYLMAELGGGLQPTKHRRPVASAADIGAMSLVKLGCGANLLGYYMYHGGSNPEGRNTTLQETKKTGSWNELPAYNYDFQAPVGEYGQVRESCREIKLLSMFLHDFGSGLCTMKPEFPSPVMDDAGNLETLRTCVRHNGERGYLFVNNYQRLYPMKEHRNAVLHAKIGTNELYYPARDIRNGDYFFYPFNMPIGESAEIVTALATPLCILHRRNEKIYVFYSDTEPMYRIKGDLGRNKIVTLSRREALDAWKVEINGEEYLLITGGEIREQKGQIILRGIVDEENRKTEFASCPALPESPAGFKKIREEKLAYYERKEKKERTKVFWKQGRLEKGFREYELSVEYPQESMQECYLRVDYEGDSAELRIGDNVYADHFYTGQVWEIGMKRYHFPVSAKLRIHPLKESAPVYLERQPVMENGRAQRLKNIAVKEACEYVLWERKEESHFLAPFQGQEMTDIALHFKWTKKAGSEAVEYVLELADNQEFVNAQEMEATILSDSEVGYYFPKTEELPYYEGIWHARVREKNGGSWSRPVSFYINKKHGKKPVKREINRENPWFTIFDYSEHDPAEVWMLLPEELKPYTGMGLIASYKARADRVIDYMLDEDAKGYLWHLGALGPHETQFGKYTITSLSEIEYVIQHSRNLVSIGFVEQYLGTKEEGYWRNEYFFRLLALCAKYGIVFIYSDGNRNNLELAAMIKRPFFMNKMREYADYFIFSYKQNHAHAAYSCFGALLGAWIDGACSQIGVQPENWYWNDAGFRDKPGECYGYLQGNEQQITACMTVEMLLTGLSLGAVNYSCEGESWLIERGPQDKLIWSAQGLAVISFFRAVILYKLIPDKTEIQKKIRAAVDYEGFMPEALGDAWTGGILREAFMPGYRIQNQFELFPKESRFYYLPLVTDRQQAFAGMAKLYAGSVSSMEAYEALCRHYPSEAEGNAYYAVFQELMVIMHSQENEEEAQWFSIPGKDGFLLQIRGALSLWQYIIVRSHKTGCYIHVNSERGKNIRFSLRLASRPVWSSNSENISLVWKDGWLEAVVKGDGLPVEFTVADRQEEMAALVPQYHNKEEKKLQLLSELPWTYAETSQNCPVQKNACANTAYGRLPLAVGHLRYRYGLSMGNHTRIVWKLNGKYRRLSFGYGFDIDAWMPKILDRDNILWDRAEKTICMRLQLIGDGRKLFSSPRLTGTGGTYIGEADLTDVNRLEIIVDGEVFSEDPGAGVYLDFLNPVLA</sequence>
<dbReference type="Gene3D" id="3.20.20.80">
    <property type="entry name" value="Glycosidases"/>
    <property type="match status" value="2"/>
</dbReference>
<dbReference type="Pfam" id="PF01301">
    <property type="entry name" value="Glyco_hydro_35"/>
    <property type="match status" value="1"/>
</dbReference>
<dbReference type="GO" id="GO:0005975">
    <property type="term" value="P:carbohydrate metabolic process"/>
    <property type="evidence" value="ECO:0007669"/>
    <property type="project" value="InterPro"/>
</dbReference>
<dbReference type="InterPro" id="IPR038637">
    <property type="entry name" value="NPCBM_sf"/>
</dbReference>
<dbReference type="Gene3D" id="2.60.120.1060">
    <property type="entry name" value="NPCBM/NEW2 domain"/>
    <property type="match status" value="1"/>
</dbReference>
<evidence type="ECO:0000256" key="1">
    <source>
        <dbReference type="ARBA" id="ARBA00009809"/>
    </source>
</evidence>
<proteinExistence type="inferred from homology"/>
<dbReference type="InterPro" id="IPR013191">
    <property type="entry name" value="GH98_central"/>
</dbReference>
<dbReference type="InterPro" id="IPR031330">
    <property type="entry name" value="Gly_Hdrlase_35_cat"/>
</dbReference>
<dbReference type="GeneID" id="97990634"/>
<evidence type="ECO:0000259" key="6">
    <source>
        <dbReference type="Pfam" id="PF01301"/>
    </source>
</evidence>
<keyword evidence="10" id="KW-1185">Reference proteome</keyword>
<protein>
    <recommendedName>
        <fullName evidence="4">Beta-galactosidase</fullName>
        <ecNumber evidence="4">3.2.1.23</ecNumber>
    </recommendedName>
</protein>
<dbReference type="PRINTS" id="PR00742">
    <property type="entry name" value="GLHYDRLASE35"/>
</dbReference>
<dbReference type="InterPro" id="IPR017853">
    <property type="entry name" value="GH"/>
</dbReference>
<feature type="domain" description="Glycoside hydrolase 35 catalytic" evidence="6">
    <location>
        <begin position="15"/>
        <end position="357"/>
    </location>
</feature>
<evidence type="ECO:0000256" key="5">
    <source>
        <dbReference type="RuleBase" id="RU003679"/>
    </source>
</evidence>
<dbReference type="SUPFAM" id="SSF51445">
    <property type="entry name" value="(Trans)glycosidases"/>
    <property type="match status" value="1"/>
</dbReference>
<dbReference type="SUPFAM" id="SSF49785">
    <property type="entry name" value="Galactose-binding domain-like"/>
    <property type="match status" value="1"/>
</dbReference>
<evidence type="ECO:0000313" key="9">
    <source>
        <dbReference type="EMBL" id="RGE55693.1"/>
    </source>
</evidence>
<dbReference type="RefSeq" id="WP_117545950.1">
    <property type="nucleotide sequence ID" value="NZ_CANNOQ010000131.1"/>
</dbReference>
<evidence type="ECO:0000313" key="10">
    <source>
        <dbReference type="Proteomes" id="UP000260812"/>
    </source>
</evidence>
<dbReference type="InterPro" id="IPR013783">
    <property type="entry name" value="Ig-like_fold"/>
</dbReference>
<dbReference type="InterPro" id="IPR019801">
    <property type="entry name" value="Glyco_hydro_35_CS"/>
</dbReference>
<dbReference type="Proteomes" id="UP000260812">
    <property type="component" value="Unassembled WGS sequence"/>
</dbReference>
<keyword evidence="2 4" id="KW-0378">Hydrolase</keyword>
<dbReference type="Gene3D" id="2.60.40.10">
    <property type="entry name" value="Immunoglobulins"/>
    <property type="match status" value="1"/>
</dbReference>
<dbReference type="EMBL" id="QVLV01000039">
    <property type="protein sequence ID" value="RGE55693.1"/>
    <property type="molecule type" value="Genomic_DNA"/>
</dbReference>
<evidence type="ECO:0000259" key="7">
    <source>
        <dbReference type="Pfam" id="PF08305"/>
    </source>
</evidence>
<dbReference type="EC" id="3.2.1.23" evidence="4"/>
<dbReference type="InterPro" id="IPR001944">
    <property type="entry name" value="Glycoside_Hdrlase_35"/>
</dbReference>
<comment type="catalytic activity">
    <reaction evidence="4">
        <text>Hydrolysis of terminal non-reducing beta-D-galactose residues in beta-D-galactosides.</text>
        <dbReference type="EC" id="3.2.1.23"/>
    </reaction>
</comment>
<reference evidence="9" key="1">
    <citation type="submission" date="2018-08" db="EMBL/GenBank/DDBJ databases">
        <title>A genome reference for cultivated species of the human gut microbiota.</title>
        <authorList>
            <person name="Zou Y."/>
            <person name="Xue W."/>
            <person name="Luo G."/>
        </authorList>
    </citation>
    <scope>NUCLEOTIDE SEQUENCE [LARGE SCALE GENOMIC DNA]</scope>
    <source>
        <strain evidence="9">TF05-5AC</strain>
    </source>
</reference>
<accession>A0A3E3HV36</accession>
<dbReference type="PANTHER" id="PTHR23421">
    <property type="entry name" value="BETA-GALACTOSIDASE RELATED"/>
    <property type="match status" value="1"/>
</dbReference>
<evidence type="ECO:0000256" key="4">
    <source>
        <dbReference type="RuleBase" id="RU000675"/>
    </source>
</evidence>
<dbReference type="InterPro" id="IPR008979">
    <property type="entry name" value="Galactose-bd-like_sf"/>
</dbReference>
<dbReference type="GO" id="GO:0004565">
    <property type="term" value="F:beta-galactosidase activity"/>
    <property type="evidence" value="ECO:0007669"/>
    <property type="project" value="UniProtKB-EC"/>
</dbReference>
<name>A0A3E3HV36_9FIRM</name>
<evidence type="ECO:0000259" key="8">
    <source>
        <dbReference type="Pfam" id="PF08306"/>
    </source>
</evidence>
<evidence type="ECO:0000256" key="2">
    <source>
        <dbReference type="ARBA" id="ARBA00022801"/>
    </source>
</evidence>
<keyword evidence="3 4" id="KW-0326">Glycosidase</keyword>
<comment type="similarity">
    <text evidence="1 5">Belongs to the glycosyl hydrolase 35 family.</text>
</comment>
<dbReference type="PROSITE" id="PS01182">
    <property type="entry name" value="GLYCOSYL_HYDROL_F35"/>
    <property type="match status" value="1"/>
</dbReference>
<feature type="domain" description="Glycosyl hydrolase family 98 putative carbohydrate-binding module" evidence="7">
    <location>
        <begin position="1330"/>
        <end position="1466"/>
    </location>
</feature>